<dbReference type="OrthoDB" id="2757312at2759"/>
<dbReference type="AlphaFoldDB" id="A0A5C2S4L3"/>
<reference evidence="2" key="1">
    <citation type="journal article" date="2018" name="Genome Biol. Evol.">
        <title>Genomics and development of Lentinus tigrinus, a white-rot wood-decaying mushroom with dimorphic fruiting bodies.</title>
        <authorList>
            <person name="Wu B."/>
            <person name="Xu Z."/>
            <person name="Knudson A."/>
            <person name="Carlson A."/>
            <person name="Chen N."/>
            <person name="Kovaka S."/>
            <person name="LaButti K."/>
            <person name="Lipzen A."/>
            <person name="Pennachio C."/>
            <person name="Riley R."/>
            <person name="Schakwitz W."/>
            <person name="Umezawa K."/>
            <person name="Ohm R.A."/>
            <person name="Grigoriev I.V."/>
            <person name="Nagy L.G."/>
            <person name="Gibbons J."/>
            <person name="Hibbett D."/>
        </authorList>
    </citation>
    <scope>NUCLEOTIDE SEQUENCE [LARGE SCALE GENOMIC DNA]</scope>
    <source>
        <strain evidence="2">ALCF2SS1-6</strain>
    </source>
</reference>
<keyword evidence="3" id="KW-1185">Reference proteome</keyword>
<name>A0A5C2S4L3_9APHY</name>
<dbReference type="Proteomes" id="UP000313359">
    <property type="component" value="Unassembled WGS sequence"/>
</dbReference>
<dbReference type="EMBL" id="ML122278">
    <property type="protein sequence ID" value="RPD57879.1"/>
    <property type="molecule type" value="Genomic_DNA"/>
</dbReference>
<proteinExistence type="predicted"/>
<gene>
    <name evidence="2" type="ORF">L227DRAFT_613268</name>
</gene>
<evidence type="ECO:0000313" key="3">
    <source>
        <dbReference type="Proteomes" id="UP000313359"/>
    </source>
</evidence>
<accession>A0A5C2S4L3</accession>
<feature type="region of interest" description="Disordered" evidence="1">
    <location>
        <begin position="59"/>
        <end position="105"/>
    </location>
</feature>
<protein>
    <submittedName>
        <fullName evidence="2">Uncharacterized protein</fullName>
    </submittedName>
</protein>
<organism evidence="2 3">
    <name type="scientific">Lentinus tigrinus ALCF2SS1-6</name>
    <dbReference type="NCBI Taxonomy" id="1328759"/>
    <lineage>
        <taxon>Eukaryota</taxon>
        <taxon>Fungi</taxon>
        <taxon>Dikarya</taxon>
        <taxon>Basidiomycota</taxon>
        <taxon>Agaricomycotina</taxon>
        <taxon>Agaricomycetes</taxon>
        <taxon>Polyporales</taxon>
        <taxon>Polyporaceae</taxon>
        <taxon>Lentinus</taxon>
    </lineage>
</organism>
<sequence length="136" mass="15719">MTEMGFFGDPSGNIEFQPLVHLWLDIEAHLKQEDIVSPVHFYEEIDAITQIIRDARARTPSLPPLREPLPCGLEDEDDEMDDARHHEEDTGGEFSDRASSSKRGRLRPRKLLRKLCAKLQWAFRLPSVLWGLRSRL</sequence>
<evidence type="ECO:0000313" key="2">
    <source>
        <dbReference type="EMBL" id="RPD57879.1"/>
    </source>
</evidence>
<evidence type="ECO:0000256" key="1">
    <source>
        <dbReference type="SAM" id="MobiDB-lite"/>
    </source>
</evidence>